<dbReference type="InterPro" id="IPR045404">
    <property type="entry name" value="Gp13-like"/>
</dbReference>
<keyword evidence="2" id="KW-1185">Reference proteome</keyword>
<dbReference type="EMBL" id="MH752385">
    <property type="protein sequence ID" value="AYD80969.1"/>
    <property type="molecule type" value="Genomic_DNA"/>
</dbReference>
<name>A0A386K737_9CAUD</name>
<evidence type="ECO:0000313" key="2">
    <source>
        <dbReference type="Proteomes" id="UP000281415"/>
    </source>
</evidence>
<dbReference type="Proteomes" id="UP000281415">
    <property type="component" value="Segment"/>
</dbReference>
<organism evidence="1 2">
    <name type="scientific">Bacillus phage Ray17</name>
    <dbReference type="NCBI Taxonomy" id="2315627"/>
    <lineage>
        <taxon>Viruses</taxon>
        <taxon>Duplodnaviria</taxon>
        <taxon>Heunggongvirae</taxon>
        <taxon>Uroviricota</taxon>
        <taxon>Caudoviricetes</taxon>
        <taxon>Trautnerviridae</taxon>
        <taxon>Polsinellivirinae</taxon>
        <taxon>Splendidredvirus</taxon>
        <taxon>Splendidredvirus ray17</taxon>
    </lineage>
</organism>
<protein>
    <submittedName>
        <fullName evidence="1">Capsid protein</fullName>
    </submittedName>
</protein>
<dbReference type="Pfam" id="PF20036">
    <property type="entry name" value="Gp13-like"/>
    <property type="match status" value="1"/>
</dbReference>
<gene>
    <name evidence="1" type="ORF">Ray17_68</name>
</gene>
<accession>A0A386K737</accession>
<reference evidence="2" key="1">
    <citation type="submission" date="2018-08" db="EMBL/GenBank/DDBJ databases">
        <authorList>
            <person name="Showalter R."/>
            <person name="Adat I."/>
            <person name="Raab R."/>
            <person name="Temple L."/>
        </authorList>
    </citation>
    <scope>NUCLEOTIDE SEQUENCE [LARGE SCALE GENOMIC DNA]</scope>
</reference>
<evidence type="ECO:0000313" key="1">
    <source>
        <dbReference type="EMBL" id="AYD80969.1"/>
    </source>
</evidence>
<proteinExistence type="predicted"/>
<sequence length="323" mass="35362">MSYTNLSDIIKPELFNPYVINETTKLSAFFQSGIVGTDAELDKLAKKAGGGSTLNMPYWNDLDGDSQVLNDKDDLVPQSINAGQDKAVLILRGNAWSSHDLAATMSGSDPMRAIASRVGAYWSREMQKVVFAELSGAFANADMDDNKLDVSGTTDGVYSAETFIDAAYKLGDHESLLTAVGMHSATMASAVKQDLIEFVKDSQSGIRIPTYMNKRVIVDDSMPVETLEDGTKVFTSYLFGAGALGYAEGQPEVPTETDRDSLGSKDILINRKHFVLHPRGIKFTEDAMAGVTPTNDELADGKNWKRVYDPKKIRIVQFKHRIS</sequence>